<dbReference type="OrthoDB" id="2554267at2"/>
<dbReference type="PANTHER" id="PTHR37829">
    <property type="entry name" value="PHAGE-LIKE ELEMENT PBSX PROTEIN XKDT"/>
    <property type="match status" value="1"/>
</dbReference>
<dbReference type="InterPro" id="IPR052399">
    <property type="entry name" value="Phage_Baseplate_Assmbl_Protein"/>
</dbReference>
<evidence type="ECO:0000259" key="4">
    <source>
        <dbReference type="Pfam" id="PF26079"/>
    </source>
</evidence>
<dbReference type="InterPro" id="IPR058530">
    <property type="entry name" value="Baseplate_J-like_C"/>
</dbReference>
<dbReference type="EMBL" id="QFFZ01000052">
    <property type="protein sequence ID" value="TEB09295.1"/>
    <property type="molecule type" value="Genomic_DNA"/>
</dbReference>
<protein>
    <submittedName>
        <fullName evidence="5">Uncharacterized protein</fullName>
    </submittedName>
</protein>
<gene>
    <name evidence="5" type="ORF">Pmgp_03227</name>
</gene>
<proteinExistence type="inferred from homology"/>
<accession>A0A4Y7RJY4</accession>
<dbReference type="Pfam" id="PF26078">
    <property type="entry name" value="Baseplate_J_M"/>
    <property type="match status" value="1"/>
</dbReference>
<name>A0A4Y7RJY4_9FIRM</name>
<evidence type="ECO:0000259" key="3">
    <source>
        <dbReference type="Pfam" id="PF26078"/>
    </source>
</evidence>
<dbReference type="Pfam" id="PF04865">
    <property type="entry name" value="Baseplate_J"/>
    <property type="match status" value="1"/>
</dbReference>
<dbReference type="PANTHER" id="PTHR37829:SF3">
    <property type="entry name" value="PROTEIN JAYE-RELATED"/>
    <property type="match status" value="1"/>
</dbReference>
<organism evidence="5 6">
    <name type="scientific">Pelotomaculum propionicicum</name>
    <dbReference type="NCBI Taxonomy" id="258475"/>
    <lineage>
        <taxon>Bacteria</taxon>
        <taxon>Bacillati</taxon>
        <taxon>Bacillota</taxon>
        <taxon>Clostridia</taxon>
        <taxon>Eubacteriales</taxon>
        <taxon>Desulfotomaculaceae</taxon>
        <taxon>Pelotomaculum</taxon>
    </lineage>
</organism>
<comment type="similarity">
    <text evidence="1">Belongs to the Mu gp47/PBSX XkdT family.</text>
</comment>
<evidence type="ECO:0000259" key="2">
    <source>
        <dbReference type="Pfam" id="PF04865"/>
    </source>
</evidence>
<feature type="domain" description="Baseplate J-like central" evidence="3">
    <location>
        <begin position="202"/>
        <end position="279"/>
    </location>
</feature>
<dbReference type="AlphaFoldDB" id="A0A4Y7RJY4"/>
<dbReference type="Proteomes" id="UP000297597">
    <property type="component" value="Unassembled WGS sequence"/>
</dbReference>
<dbReference type="InterPro" id="IPR058531">
    <property type="entry name" value="Baseplate_J_M"/>
</dbReference>
<sequence>MTEPNFKDFNQILSDMMADLSAKGTKLTDLNPGSVIRTLLEVNAAKLEESHYLAEQIINLFFASTTFGKYLDRRAAEKGVKRELGTAATGIVTATRSTPAPFGQFIPKDTTFETEDRTVQIITTADANLDQGATSVNLHVKAVNVGKAGNLQAGTVLKQVGVAVSLIEAVTVAEPGLKDGTDPETDDDLRNKYLAVMRSPGTSGNKADYVKWALEVAGVGGVYVDPLWSGRGTVKVSLLGTDKTPAAQAIVDAVQAYIDPNPGLGEGKAPIGATVTCVAAPAVSIDIAATVVLDGSKTLVEVQAAFAAAVVEHLKTIAYSKDTTVRYSRMESLLLDTQGVTDYSNVLVNGGAANIVIPAGSVAVKGTVTLS</sequence>
<reference evidence="5 6" key="1">
    <citation type="journal article" date="2018" name="Environ. Microbiol.">
        <title>Novel energy conservation strategies and behaviour of Pelotomaculum schinkii driving syntrophic propionate catabolism.</title>
        <authorList>
            <person name="Hidalgo-Ahumada C.A.P."/>
            <person name="Nobu M.K."/>
            <person name="Narihiro T."/>
            <person name="Tamaki H."/>
            <person name="Liu W.T."/>
            <person name="Kamagata Y."/>
            <person name="Stams A.J.M."/>
            <person name="Imachi H."/>
            <person name="Sousa D.Z."/>
        </authorList>
    </citation>
    <scope>NUCLEOTIDE SEQUENCE [LARGE SCALE GENOMIC DNA]</scope>
    <source>
        <strain evidence="5 6">MGP</strain>
    </source>
</reference>
<evidence type="ECO:0000313" key="6">
    <source>
        <dbReference type="Proteomes" id="UP000297597"/>
    </source>
</evidence>
<evidence type="ECO:0000313" key="5">
    <source>
        <dbReference type="EMBL" id="TEB09295.1"/>
    </source>
</evidence>
<feature type="domain" description="Baseplate J-like C-terminal" evidence="4">
    <location>
        <begin position="285"/>
        <end position="371"/>
    </location>
</feature>
<comment type="caution">
    <text evidence="5">The sequence shown here is derived from an EMBL/GenBank/DDBJ whole genome shotgun (WGS) entry which is preliminary data.</text>
</comment>
<evidence type="ECO:0000256" key="1">
    <source>
        <dbReference type="ARBA" id="ARBA00038087"/>
    </source>
</evidence>
<keyword evidence="6" id="KW-1185">Reference proteome</keyword>
<dbReference type="Pfam" id="PF26079">
    <property type="entry name" value="Baseplate_J_C"/>
    <property type="match status" value="1"/>
</dbReference>
<dbReference type="RefSeq" id="WP_134215200.1">
    <property type="nucleotide sequence ID" value="NZ_QFFZ01000052.1"/>
</dbReference>
<feature type="domain" description="Baseplate protein J-like barrel" evidence="2">
    <location>
        <begin position="100"/>
        <end position="175"/>
    </location>
</feature>
<dbReference type="InterPro" id="IPR006949">
    <property type="entry name" value="Barrel_Baseplate_J-like"/>
</dbReference>